<evidence type="ECO:0000256" key="7">
    <source>
        <dbReference type="ARBA" id="ARBA00023128"/>
    </source>
</evidence>
<evidence type="ECO:0000256" key="3">
    <source>
        <dbReference type="ARBA" id="ARBA00022448"/>
    </source>
</evidence>
<dbReference type="InterPro" id="IPR037789">
    <property type="entry name" value="FIP_classI"/>
</dbReference>
<feature type="region of interest" description="Disordered" evidence="10">
    <location>
        <begin position="593"/>
        <end position="725"/>
    </location>
</feature>
<dbReference type="GO" id="GO:0005769">
    <property type="term" value="C:early endosome"/>
    <property type="evidence" value="ECO:0007669"/>
    <property type="project" value="TreeGrafter"/>
</dbReference>
<dbReference type="GO" id="GO:0031267">
    <property type="term" value="F:small GTPase binding"/>
    <property type="evidence" value="ECO:0007669"/>
    <property type="project" value="InterPro"/>
</dbReference>
<accession>A0A8D2MIU5</accession>
<keyword evidence="8" id="KW-0472">Membrane</keyword>
<evidence type="ECO:0000313" key="12">
    <source>
        <dbReference type="Ensembl" id="ENSZALP00000007755.1"/>
    </source>
</evidence>
<keyword evidence="4" id="KW-0812">Transmembrane</keyword>
<dbReference type="Pfam" id="PF03820">
    <property type="entry name" value="SFXNs"/>
    <property type="match status" value="1"/>
</dbReference>
<evidence type="ECO:0000256" key="1">
    <source>
        <dbReference type="ARBA" id="ARBA00004225"/>
    </source>
</evidence>
<dbReference type="GO" id="GO:0045335">
    <property type="term" value="C:phagocytic vesicle"/>
    <property type="evidence" value="ECO:0007669"/>
    <property type="project" value="TreeGrafter"/>
</dbReference>
<feature type="region of interest" description="Disordered" evidence="10">
    <location>
        <begin position="457"/>
        <end position="530"/>
    </location>
</feature>
<protein>
    <recommendedName>
        <fullName evidence="11">FIP-RBD domain-containing protein</fullName>
    </recommendedName>
</protein>
<proteinExistence type="inferred from homology"/>
<feature type="region of interest" description="Disordered" evidence="10">
    <location>
        <begin position="278"/>
        <end position="355"/>
    </location>
</feature>
<dbReference type="GO" id="GO:0015075">
    <property type="term" value="F:monoatomic ion transmembrane transporter activity"/>
    <property type="evidence" value="ECO:0007669"/>
    <property type="project" value="InterPro"/>
</dbReference>
<keyword evidence="7" id="KW-0496">Mitochondrion</keyword>
<feature type="compositionally biased region" description="Polar residues" evidence="10">
    <location>
        <begin position="919"/>
        <end position="934"/>
    </location>
</feature>
<feature type="compositionally biased region" description="Basic and acidic residues" evidence="10">
    <location>
        <begin position="596"/>
        <end position="607"/>
    </location>
</feature>
<feature type="region of interest" description="Disordered" evidence="10">
    <location>
        <begin position="740"/>
        <end position="771"/>
    </location>
</feature>
<feature type="coiled-coil region" evidence="9">
    <location>
        <begin position="963"/>
        <end position="990"/>
    </location>
</feature>
<dbReference type="GO" id="GO:0055037">
    <property type="term" value="C:recycling endosome"/>
    <property type="evidence" value="ECO:0007669"/>
    <property type="project" value="TreeGrafter"/>
</dbReference>
<dbReference type="Gene3D" id="1.20.5.2440">
    <property type="match status" value="1"/>
</dbReference>
<keyword evidence="5" id="KW-0029">Amino-acid transport</keyword>
<dbReference type="GO" id="GO:0045055">
    <property type="term" value="P:regulated exocytosis"/>
    <property type="evidence" value="ECO:0007669"/>
    <property type="project" value="TreeGrafter"/>
</dbReference>
<evidence type="ECO:0000259" key="11">
    <source>
        <dbReference type="PROSITE" id="PS51511"/>
    </source>
</evidence>
<feature type="compositionally biased region" description="Low complexity" evidence="10">
    <location>
        <begin position="833"/>
        <end position="849"/>
    </location>
</feature>
<feature type="region of interest" description="Disordered" evidence="10">
    <location>
        <begin position="194"/>
        <end position="213"/>
    </location>
</feature>
<dbReference type="Ensembl" id="ENSZALT00000011034.1">
    <property type="protein sequence ID" value="ENSZALP00000007755.1"/>
    <property type="gene ID" value="ENSZALG00000006846.1"/>
</dbReference>
<feature type="domain" description="FIP-RBD" evidence="11">
    <location>
        <begin position="940"/>
        <end position="1002"/>
    </location>
</feature>
<feature type="compositionally biased region" description="Polar residues" evidence="10">
    <location>
        <begin position="103"/>
        <end position="115"/>
    </location>
</feature>
<dbReference type="GO" id="GO:0006865">
    <property type="term" value="P:amino acid transport"/>
    <property type="evidence" value="ECO:0007669"/>
    <property type="project" value="UniProtKB-KW"/>
</dbReference>
<feature type="compositionally biased region" description="Polar residues" evidence="10">
    <location>
        <begin position="608"/>
        <end position="617"/>
    </location>
</feature>
<keyword evidence="9" id="KW-0175">Coiled coil</keyword>
<dbReference type="GO" id="GO:0031966">
    <property type="term" value="C:mitochondrial membrane"/>
    <property type="evidence" value="ECO:0007669"/>
    <property type="project" value="UniProtKB-SubCell"/>
</dbReference>
<feature type="region of interest" description="Disordered" evidence="10">
    <location>
        <begin position="376"/>
        <end position="414"/>
    </location>
</feature>
<feature type="compositionally biased region" description="Basic and acidic residues" evidence="10">
    <location>
        <begin position="689"/>
        <end position="708"/>
    </location>
</feature>
<feature type="compositionally biased region" description="Basic and acidic residues" evidence="10">
    <location>
        <begin position="24"/>
        <end position="40"/>
    </location>
</feature>
<feature type="compositionally biased region" description="Pro residues" evidence="10">
    <location>
        <begin position="135"/>
        <end position="144"/>
    </location>
</feature>
<keyword evidence="6" id="KW-1133">Transmembrane helix</keyword>
<dbReference type="GO" id="GO:0030141">
    <property type="term" value="C:secretory granule"/>
    <property type="evidence" value="ECO:0007669"/>
    <property type="project" value="TreeGrafter"/>
</dbReference>
<comment type="subcellular location">
    <subcellularLocation>
        <location evidence="1">Mitochondrion membrane</location>
        <topology evidence="1">Multi-pass membrane protein</topology>
    </subcellularLocation>
</comment>
<feature type="region of interest" description="Disordered" evidence="10">
    <location>
        <begin position="1"/>
        <end position="159"/>
    </location>
</feature>
<evidence type="ECO:0000256" key="4">
    <source>
        <dbReference type="ARBA" id="ARBA00022692"/>
    </source>
</evidence>
<evidence type="ECO:0000256" key="9">
    <source>
        <dbReference type="SAM" id="Coils"/>
    </source>
</evidence>
<keyword evidence="13" id="KW-1185">Reference proteome</keyword>
<evidence type="ECO:0000256" key="6">
    <source>
        <dbReference type="ARBA" id="ARBA00022989"/>
    </source>
</evidence>
<evidence type="ECO:0000256" key="8">
    <source>
        <dbReference type="ARBA" id="ARBA00023136"/>
    </source>
</evidence>
<dbReference type="AlphaFoldDB" id="A0A8D2MIU5"/>
<dbReference type="Proteomes" id="UP000694413">
    <property type="component" value="Unassembled WGS sequence"/>
</dbReference>
<evidence type="ECO:0000256" key="2">
    <source>
        <dbReference type="ARBA" id="ARBA00005974"/>
    </source>
</evidence>
<dbReference type="InterPro" id="IPR004686">
    <property type="entry name" value="Mtc"/>
</dbReference>
<feature type="region of interest" description="Disordered" evidence="10">
    <location>
        <begin position="785"/>
        <end position="946"/>
    </location>
</feature>
<reference evidence="12" key="2">
    <citation type="submission" date="2025-09" db="UniProtKB">
        <authorList>
            <consortium name="Ensembl"/>
        </authorList>
    </citation>
    <scope>IDENTIFICATION</scope>
</reference>
<evidence type="ECO:0000256" key="10">
    <source>
        <dbReference type="SAM" id="MobiDB-lite"/>
    </source>
</evidence>
<dbReference type="InterPro" id="IPR019018">
    <property type="entry name" value="Rab-bd_FIP-RBD"/>
</dbReference>
<feature type="compositionally biased region" description="Pro residues" evidence="10">
    <location>
        <begin position="338"/>
        <end position="347"/>
    </location>
</feature>
<organism evidence="12 13">
    <name type="scientific">Zonotrichia albicollis</name>
    <name type="common">White-throated sparrow</name>
    <name type="synonym">Fringilla albicollis</name>
    <dbReference type="NCBI Taxonomy" id="44394"/>
    <lineage>
        <taxon>Eukaryota</taxon>
        <taxon>Metazoa</taxon>
        <taxon>Chordata</taxon>
        <taxon>Craniata</taxon>
        <taxon>Vertebrata</taxon>
        <taxon>Euteleostomi</taxon>
        <taxon>Archelosauria</taxon>
        <taxon>Archosauria</taxon>
        <taxon>Dinosauria</taxon>
        <taxon>Saurischia</taxon>
        <taxon>Theropoda</taxon>
        <taxon>Coelurosauria</taxon>
        <taxon>Aves</taxon>
        <taxon>Neognathae</taxon>
        <taxon>Neoaves</taxon>
        <taxon>Telluraves</taxon>
        <taxon>Australaves</taxon>
        <taxon>Passeriformes</taxon>
        <taxon>Passerellidae</taxon>
        <taxon>Zonotrichia</taxon>
    </lineage>
</organism>
<sequence>MEESARQEGKPSQGAAPPGFPTEPAKDRATEDTRKEDKKAKGGFFHHGGKGQGDRGTPVHTSAAGDERSKSSGWFGSKEPKESPQKPSFPPGPRAAPEVAGSFYSSEDCSPSGSPRRTEPQRESPAQSVGVPVPETSPPAPGELPPADTDTEPAVPSEWDDTFDAFATSRLKPERNKENFFASVAAEGMAFIDDPRASPTESSAGPPCQKGSQVFEKAAEIPAALRSWTNFSALDVGANLVSTTQEATVIEDVLSPVSAGSMARRRKSSTPMVWTAAFASGNPGDKEASAALSTENSAREEGDSGEEESCSTGTNGWMTIATESAAEPSESAGEHPAPQAPFGPRPPFLGEGTFEAQSSSRATTTTCVLPMSSFPPEPAPEAPPGSTVVAAVPPRVPGDAAGRRFPEAGLEPGEGALDIRSSVFRLQASMRLEASEGLLHFSSDIRERRVVLSPWAGPQGCPELPPGPPPKPPRRFAAAGPVGDGEDEEPGGTQRGRQEPWEESEGPGAEMGLPRSRASSEPSVPAPPILLAPGAAAAEAGREFAASEGARAVAMDPAAGVGIGADASVGEHPSDMNETDVAEQFETCMSNFSLDGLDRSGAEESRSQPRLSPQGATDSAKWEMASKQELFPEELSISGLNPPSKLDLGQPTSWTALGEQEAAGHPHPPPQRLEHRQRPCQLELACQDGEGRAGEQPRPRAPPREAEQGRTPASEEPQGRWAESRIDFKKADFWKPDKIERHTQGASAPRNPFTLALSPNSPSNPFVERPPAPVQAVLPEKLEQGDFSFRSPQEEPPGHGLQPTNATPLHVSPPLAFSTPFPAAATNPEPCGRPRAPAGVPARRAAARPCPCPQPGEASALLVLPRETRPAEKPLGQQTTSPHPVKPLSAVQEGSSERKQQHKASLGSALSNGLERLKTVTTSSVQPLALTSQQDKTDPKDPGQLDQSAKYYHLTHDELIQLLLQKEGELSKKEEHIQELENYIDQLLSSFYGRFRHFLDIIDPRTLFVTESRLKEAVQLLEDYKHGTLPPGVTNKQLWGAQKIKQAIIHPDTNETIFMPFRMSGTLCLPFSWNLDKYWGGLLLFGTESCQHLNHD</sequence>
<reference evidence="12" key="1">
    <citation type="submission" date="2025-08" db="UniProtKB">
        <authorList>
            <consortium name="Ensembl"/>
        </authorList>
    </citation>
    <scope>IDENTIFICATION</scope>
</reference>
<keyword evidence="3" id="KW-0813">Transport</keyword>
<comment type="similarity">
    <text evidence="2">Belongs to the sideroflexin family.</text>
</comment>
<name>A0A8D2MIU5_ZONAL</name>
<dbReference type="PANTHER" id="PTHR15746">
    <property type="entry name" value="RAB11-RELATED"/>
    <property type="match status" value="1"/>
</dbReference>
<feature type="compositionally biased region" description="Low complexity" evidence="10">
    <location>
        <begin position="323"/>
        <end position="337"/>
    </location>
</feature>
<evidence type="ECO:0000256" key="5">
    <source>
        <dbReference type="ARBA" id="ARBA00022970"/>
    </source>
</evidence>
<dbReference type="PANTHER" id="PTHR15746:SF14">
    <property type="entry name" value="RAB11 FAMILY-INTERACTING PROTEIN 5"/>
    <property type="match status" value="1"/>
</dbReference>
<evidence type="ECO:0000313" key="13">
    <source>
        <dbReference type="Proteomes" id="UP000694413"/>
    </source>
</evidence>
<dbReference type="PROSITE" id="PS51511">
    <property type="entry name" value="FIP_RBD"/>
    <property type="match status" value="1"/>
</dbReference>